<dbReference type="Proteomes" id="UP000824469">
    <property type="component" value="Unassembled WGS sequence"/>
</dbReference>
<feature type="non-terminal residue" evidence="2">
    <location>
        <position position="1"/>
    </location>
</feature>
<keyword evidence="3" id="KW-1185">Reference proteome</keyword>
<dbReference type="EMBL" id="JAHRHJ020000011">
    <property type="protein sequence ID" value="KAH9294932.1"/>
    <property type="molecule type" value="Genomic_DNA"/>
</dbReference>
<feature type="region of interest" description="Disordered" evidence="1">
    <location>
        <begin position="21"/>
        <end position="52"/>
    </location>
</feature>
<sequence length="52" mass="5724">IPEHKKRAFEYLGLKEEKSTPGKNVNIVETPPPTIADLETPPALEELGEAPE</sequence>
<reference evidence="2 3" key="1">
    <citation type="journal article" date="2021" name="Nat. Plants">
        <title>The Taxus genome provides insights into paclitaxel biosynthesis.</title>
        <authorList>
            <person name="Xiong X."/>
            <person name="Gou J."/>
            <person name="Liao Q."/>
            <person name="Li Y."/>
            <person name="Zhou Q."/>
            <person name="Bi G."/>
            <person name="Li C."/>
            <person name="Du R."/>
            <person name="Wang X."/>
            <person name="Sun T."/>
            <person name="Guo L."/>
            <person name="Liang H."/>
            <person name="Lu P."/>
            <person name="Wu Y."/>
            <person name="Zhang Z."/>
            <person name="Ro D.K."/>
            <person name="Shang Y."/>
            <person name="Huang S."/>
            <person name="Yan J."/>
        </authorList>
    </citation>
    <scope>NUCLEOTIDE SEQUENCE [LARGE SCALE GENOMIC DNA]</scope>
    <source>
        <strain evidence="2">Ta-2019</strain>
    </source>
</reference>
<protein>
    <submittedName>
        <fullName evidence="2">Uncharacterized protein</fullName>
    </submittedName>
</protein>
<dbReference type="AlphaFoldDB" id="A0AA38C6J2"/>
<feature type="non-terminal residue" evidence="2">
    <location>
        <position position="52"/>
    </location>
</feature>
<name>A0AA38C6J2_TAXCH</name>
<organism evidence="2 3">
    <name type="scientific">Taxus chinensis</name>
    <name type="common">Chinese yew</name>
    <name type="synonym">Taxus wallichiana var. chinensis</name>
    <dbReference type="NCBI Taxonomy" id="29808"/>
    <lineage>
        <taxon>Eukaryota</taxon>
        <taxon>Viridiplantae</taxon>
        <taxon>Streptophyta</taxon>
        <taxon>Embryophyta</taxon>
        <taxon>Tracheophyta</taxon>
        <taxon>Spermatophyta</taxon>
        <taxon>Pinopsida</taxon>
        <taxon>Pinidae</taxon>
        <taxon>Conifers II</taxon>
        <taxon>Cupressales</taxon>
        <taxon>Taxaceae</taxon>
        <taxon>Taxus</taxon>
    </lineage>
</organism>
<gene>
    <name evidence="2" type="ORF">KI387_038520</name>
</gene>
<accession>A0AA38C6J2</accession>
<comment type="caution">
    <text evidence="2">The sequence shown here is derived from an EMBL/GenBank/DDBJ whole genome shotgun (WGS) entry which is preliminary data.</text>
</comment>
<evidence type="ECO:0000256" key="1">
    <source>
        <dbReference type="SAM" id="MobiDB-lite"/>
    </source>
</evidence>
<evidence type="ECO:0000313" key="2">
    <source>
        <dbReference type="EMBL" id="KAH9294932.1"/>
    </source>
</evidence>
<proteinExistence type="predicted"/>
<evidence type="ECO:0000313" key="3">
    <source>
        <dbReference type="Proteomes" id="UP000824469"/>
    </source>
</evidence>